<dbReference type="RefSeq" id="WP_387716818.1">
    <property type="nucleotide sequence ID" value="NZ_JBIAPI010000002.1"/>
</dbReference>
<dbReference type="InterPro" id="IPR005475">
    <property type="entry name" value="Transketolase-like_Pyr-bd"/>
</dbReference>
<feature type="region of interest" description="Disordered" evidence="6">
    <location>
        <begin position="393"/>
        <end position="412"/>
    </location>
</feature>
<evidence type="ECO:0000256" key="6">
    <source>
        <dbReference type="SAM" id="MobiDB-lite"/>
    </source>
</evidence>
<dbReference type="SMART" id="SM00861">
    <property type="entry name" value="Transket_pyr"/>
    <property type="match status" value="1"/>
</dbReference>
<comment type="cofactor">
    <cofactor evidence="1">
        <name>thiamine diphosphate</name>
        <dbReference type="ChEBI" id="CHEBI:58937"/>
    </cofactor>
</comment>
<feature type="compositionally biased region" description="Polar residues" evidence="6">
    <location>
        <begin position="431"/>
        <end position="446"/>
    </location>
</feature>
<feature type="domain" description="Transketolase-like pyrimidine-binding" evidence="7">
    <location>
        <begin position="560"/>
        <end position="741"/>
    </location>
</feature>
<evidence type="ECO:0000256" key="4">
    <source>
        <dbReference type="ARBA" id="ARBA00023052"/>
    </source>
</evidence>
<proteinExistence type="predicted"/>
<dbReference type="PANTHER" id="PTHR42980:SF1">
    <property type="entry name" value="2-OXOISOVALERATE DEHYDROGENASE SUBUNIT BETA, MITOCHONDRIAL"/>
    <property type="match status" value="1"/>
</dbReference>
<evidence type="ECO:0000256" key="3">
    <source>
        <dbReference type="ARBA" id="ARBA00023002"/>
    </source>
</evidence>
<dbReference type="InterPro" id="IPR001017">
    <property type="entry name" value="DH_E1"/>
</dbReference>
<gene>
    <name evidence="8" type="ORF">ACFYV7_12665</name>
</gene>
<dbReference type="Pfam" id="PF02779">
    <property type="entry name" value="Transket_pyr"/>
    <property type="match status" value="1"/>
</dbReference>
<evidence type="ECO:0000256" key="2">
    <source>
        <dbReference type="ARBA" id="ARBA00022532"/>
    </source>
</evidence>
<feature type="compositionally biased region" description="Low complexity" evidence="6">
    <location>
        <begin position="401"/>
        <end position="412"/>
    </location>
</feature>
<keyword evidence="3" id="KW-0560">Oxidoreductase</keyword>
<keyword evidence="4" id="KW-0786">Thiamine pyrophosphate</keyword>
<evidence type="ECO:0000313" key="9">
    <source>
        <dbReference type="Proteomes" id="UP001601948"/>
    </source>
</evidence>
<reference evidence="8 9" key="1">
    <citation type="submission" date="2024-10" db="EMBL/GenBank/DDBJ databases">
        <title>The Natural Products Discovery Center: Release of the First 8490 Sequenced Strains for Exploring Actinobacteria Biosynthetic Diversity.</title>
        <authorList>
            <person name="Kalkreuter E."/>
            <person name="Kautsar S.A."/>
            <person name="Yang D."/>
            <person name="Bader C.D."/>
            <person name="Teijaro C.N."/>
            <person name="Fluegel L."/>
            <person name="Davis C.M."/>
            <person name="Simpson J.R."/>
            <person name="Lauterbach L."/>
            <person name="Steele A.D."/>
            <person name="Gui C."/>
            <person name="Meng S."/>
            <person name="Li G."/>
            <person name="Viehrig K."/>
            <person name="Ye F."/>
            <person name="Su P."/>
            <person name="Kiefer A.F."/>
            <person name="Nichols A."/>
            <person name="Cepeda A.J."/>
            <person name="Yan W."/>
            <person name="Fan B."/>
            <person name="Jiang Y."/>
            <person name="Adhikari A."/>
            <person name="Zheng C.-J."/>
            <person name="Schuster L."/>
            <person name="Cowan T.M."/>
            <person name="Smanski M.J."/>
            <person name="Chevrette M.G."/>
            <person name="De Carvalho L.P.S."/>
            <person name="Shen B."/>
        </authorList>
    </citation>
    <scope>NUCLEOTIDE SEQUENCE [LARGE SCALE GENOMIC DNA]</scope>
    <source>
        <strain evidence="8 9">NPDC003040</strain>
    </source>
</reference>
<accession>A0ABW6QQX8</accession>
<dbReference type="SUPFAM" id="SSF52518">
    <property type="entry name" value="Thiamin diphosphate-binding fold (THDP-binding)"/>
    <property type="match status" value="2"/>
</dbReference>
<dbReference type="PANTHER" id="PTHR42980">
    <property type="entry name" value="2-OXOISOVALERATE DEHYDROGENASE SUBUNIT BETA-RELATED"/>
    <property type="match status" value="1"/>
</dbReference>
<dbReference type="SUPFAM" id="SSF52922">
    <property type="entry name" value="TK C-terminal domain-like"/>
    <property type="match status" value="1"/>
</dbReference>
<dbReference type="EMBL" id="JBIAPI010000002">
    <property type="protein sequence ID" value="MFF3223636.1"/>
    <property type="molecule type" value="Genomic_DNA"/>
</dbReference>
<dbReference type="Proteomes" id="UP001601948">
    <property type="component" value="Unassembled WGS sequence"/>
</dbReference>
<dbReference type="InterPro" id="IPR009014">
    <property type="entry name" value="Transketo_C/PFOR_II"/>
</dbReference>
<feature type="compositionally biased region" description="Low complexity" evidence="6">
    <location>
        <begin position="459"/>
        <end position="477"/>
    </location>
</feature>
<organism evidence="8 9">
    <name type="scientific">Nocardia suismassiliense</name>
    <dbReference type="NCBI Taxonomy" id="2077092"/>
    <lineage>
        <taxon>Bacteria</taxon>
        <taxon>Bacillati</taxon>
        <taxon>Actinomycetota</taxon>
        <taxon>Actinomycetes</taxon>
        <taxon>Mycobacteriales</taxon>
        <taxon>Nocardiaceae</taxon>
        <taxon>Nocardia</taxon>
    </lineage>
</organism>
<dbReference type="InterPro" id="IPR029061">
    <property type="entry name" value="THDP-binding"/>
</dbReference>
<evidence type="ECO:0000259" key="7">
    <source>
        <dbReference type="SMART" id="SM00861"/>
    </source>
</evidence>
<feature type="compositionally biased region" description="Polar residues" evidence="6">
    <location>
        <begin position="548"/>
        <end position="557"/>
    </location>
</feature>
<feature type="region of interest" description="Disordered" evidence="6">
    <location>
        <begin position="422"/>
        <end position="557"/>
    </location>
</feature>
<evidence type="ECO:0000313" key="8">
    <source>
        <dbReference type="EMBL" id="MFF3223636.1"/>
    </source>
</evidence>
<dbReference type="InterPro" id="IPR033248">
    <property type="entry name" value="Transketolase_C"/>
</dbReference>
<dbReference type="Gene3D" id="3.40.50.920">
    <property type="match status" value="1"/>
</dbReference>
<feature type="compositionally biased region" description="Low complexity" evidence="6">
    <location>
        <begin position="489"/>
        <end position="512"/>
    </location>
</feature>
<comment type="catalytic activity">
    <reaction evidence="5">
        <text>N(6)-[(R)-lipoyl]-L-lysyl-[protein] + 2-oxoglutarate + H(+) = N(6)-[(R)-S(8)-succinyldihydrolipoyl]-L-lysyl-[protein] + CO2</text>
        <dbReference type="Rhea" id="RHEA:12188"/>
        <dbReference type="Rhea" id="RHEA-COMP:10474"/>
        <dbReference type="Rhea" id="RHEA-COMP:20092"/>
        <dbReference type="ChEBI" id="CHEBI:15378"/>
        <dbReference type="ChEBI" id="CHEBI:16526"/>
        <dbReference type="ChEBI" id="CHEBI:16810"/>
        <dbReference type="ChEBI" id="CHEBI:83099"/>
        <dbReference type="ChEBI" id="CHEBI:83120"/>
        <dbReference type="EC" id="1.2.4.2"/>
    </reaction>
</comment>
<evidence type="ECO:0000256" key="5">
    <source>
        <dbReference type="ARBA" id="ARBA00051911"/>
    </source>
</evidence>
<comment type="caution">
    <text evidence="8">The sequence shown here is derived from an EMBL/GenBank/DDBJ whole genome shotgun (WGS) entry which is preliminary data.</text>
</comment>
<dbReference type="Pfam" id="PF02780">
    <property type="entry name" value="Transketolase_C"/>
    <property type="match status" value="1"/>
</dbReference>
<name>A0ABW6QQX8_9NOCA</name>
<keyword evidence="2" id="KW-0816">Tricarboxylic acid cycle</keyword>
<dbReference type="Pfam" id="PF00676">
    <property type="entry name" value="E1_dh"/>
    <property type="match status" value="1"/>
</dbReference>
<sequence>MSERAANPGSSPGQVLDDRFRAAVGALTPALDRAAAEDIAPGISGATLLELFEAQATSRQLDLAARQLGASKRGYYSIGSSGHEGNAALGVALRVSDPALLHYRSGAFFVQRTRQVPGLDPIRDVLLGVVAAAADPISGGRHKVFGSKPAAIIPQTSTIASHLPRAVGLAFAIDRAARLGVSNEWPSDAVVLCSFGDASANHSTAAGAINAAIHTARQGVPLPILFLCEDNGIGISVPTPADWIQQAYGSRPGLEYFGADGCDSVDALTTSIAAAAWVREHRKPAFLHMRTVRLMGHAGSDVEAAYRRPADIAADLLRDPVTATARLLVAAGVATPTEVLERYDDIAHRVTRTAELVWREPKLTSATAVMAPLAPSRPALVRTDVLRTGQLTASPATEAQADSSPADVSPPAVTATAVANDAARPDPAPAMTSQTSHARQASSTAAPNDAAGRGVPAHAGATRADTTLDATTRTGSTPRVTPTIAGQSAPARADTTPDATTQTRNTTRATPAIAGQGTPTHVGATQADTSLDATTPADSTPRPAPATVSANSVAGSDDSVTLGQAINRTLATLLARDPDVLVFGEDVGRKGGVYGVTKGLQKQFGKRRVFDTLLDEQSVLGTALGTALAGFVPIPEIQYLAYVHNAADQLRGEAATLSFFSHGRYHNPMVVRIAGYAYQKGFGGHFHNDNSIAALRDIPGLVIASPARADDAAALLRTCVSAARVDGRVCLYLEPIALYHTRDLHEPGDNAWLATPSDTDHIEIGRARVYGDGADLTIVTFANGVPMSLRVARRLADRGIRPRVLDLRWLSPLPLDDLLRHARATGRVLIADETRHSGGVSESVCAALIDAGFDGHIARVTSEDTFIPLGPAADSVLLDEAKIETAAGKLLAQ</sequence>
<keyword evidence="9" id="KW-1185">Reference proteome</keyword>
<feature type="compositionally biased region" description="Polar residues" evidence="6">
    <location>
        <begin position="526"/>
        <end position="538"/>
    </location>
</feature>
<protein>
    <submittedName>
        <fullName evidence="8">Thiamine pyrophosphate-dependent enzyme</fullName>
    </submittedName>
</protein>
<dbReference type="Gene3D" id="3.40.50.970">
    <property type="match status" value="2"/>
</dbReference>
<evidence type="ECO:0000256" key="1">
    <source>
        <dbReference type="ARBA" id="ARBA00001964"/>
    </source>
</evidence>